<dbReference type="SUPFAM" id="SSF74853">
    <property type="entry name" value="Lamin A/C globular tail domain"/>
    <property type="match status" value="1"/>
</dbReference>
<dbReference type="EMBL" id="JARFPK010000001">
    <property type="protein sequence ID" value="MDF0589564.1"/>
    <property type="molecule type" value="Genomic_DNA"/>
</dbReference>
<dbReference type="SUPFAM" id="SSF49401">
    <property type="entry name" value="Bacterial adhesins"/>
    <property type="match status" value="1"/>
</dbReference>
<dbReference type="NCBIfam" id="TIGR04226">
    <property type="entry name" value="RrgB_K2N_iso_D2"/>
    <property type="match status" value="2"/>
</dbReference>
<protein>
    <submittedName>
        <fullName evidence="2">Isopeptide-forming domain-containing fimbrial protein</fullName>
    </submittedName>
</protein>
<dbReference type="Proteomes" id="UP001220010">
    <property type="component" value="Unassembled WGS sequence"/>
</dbReference>
<reference evidence="2 3" key="1">
    <citation type="submission" date="2023-03" db="EMBL/GenBank/DDBJ databases">
        <title>WGS of Methanotrichaceae archaeon Mx.</title>
        <authorList>
            <person name="Sorokin D.Y."/>
            <person name="Merkel A.Y."/>
        </authorList>
    </citation>
    <scope>NUCLEOTIDE SEQUENCE [LARGE SCALE GENOMIC DNA]</scope>
    <source>
        <strain evidence="2 3">Mx</strain>
    </source>
</reference>
<dbReference type="InterPro" id="IPR026466">
    <property type="entry name" value="Fim_isopep_form_D2_dom"/>
</dbReference>
<accession>A0ABT5X4D4</accession>
<organism evidence="2 3">
    <name type="scientific">Candidatus Methanocrinis natronophilus</name>
    <dbReference type="NCBI Taxonomy" id="3033396"/>
    <lineage>
        <taxon>Archaea</taxon>
        <taxon>Methanobacteriati</taxon>
        <taxon>Methanobacteriota</taxon>
        <taxon>Stenosarchaea group</taxon>
        <taxon>Methanomicrobia</taxon>
        <taxon>Methanotrichales</taxon>
        <taxon>Methanotrichaceae</taxon>
        <taxon>Methanocrinis</taxon>
    </lineage>
</organism>
<dbReference type="InterPro" id="IPR008966">
    <property type="entry name" value="Adhesion_dom_sf"/>
</dbReference>
<feature type="domain" description="LTD" evidence="1">
    <location>
        <begin position="121"/>
        <end position="229"/>
    </location>
</feature>
<dbReference type="InterPro" id="IPR047589">
    <property type="entry name" value="DUF11_rpt"/>
</dbReference>
<evidence type="ECO:0000259" key="1">
    <source>
        <dbReference type="PROSITE" id="PS51841"/>
    </source>
</evidence>
<dbReference type="Gene3D" id="2.60.40.740">
    <property type="match status" value="2"/>
</dbReference>
<dbReference type="NCBIfam" id="TIGR01451">
    <property type="entry name" value="B_ant_repeat"/>
    <property type="match status" value="5"/>
</dbReference>
<gene>
    <name evidence="2" type="ORF">P0O15_00005</name>
</gene>
<dbReference type="Pfam" id="PF01345">
    <property type="entry name" value="DUF11"/>
    <property type="match status" value="6"/>
</dbReference>
<dbReference type="PROSITE" id="PS51841">
    <property type="entry name" value="LTD"/>
    <property type="match status" value="1"/>
</dbReference>
<evidence type="ECO:0000313" key="3">
    <source>
        <dbReference type="Proteomes" id="UP001220010"/>
    </source>
</evidence>
<evidence type="ECO:0000313" key="2">
    <source>
        <dbReference type="EMBL" id="MDF0589564.1"/>
    </source>
</evidence>
<dbReference type="InterPro" id="IPR036415">
    <property type="entry name" value="Lamin_tail_dom_sf"/>
</dbReference>
<dbReference type="Pfam" id="PF00932">
    <property type="entry name" value="LTD"/>
    <property type="match status" value="1"/>
</dbReference>
<keyword evidence="3" id="KW-1185">Reference proteome</keyword>
<dbReference type="PANTHER" id="PTHR34819">
    <property type="entry name" value="LARGE CYSTEINE-RICH PERIPLASMIC PROTEIN OMCB"/>
    <property type="match status" value="1"/>
</dbReference>
<dbReference type="PANTHER" id="PTHR34819:SF3">
    <property type="entry name" value="CELL SURFACE PROTEIN"/>
    <property type="match status" value="1"/>
</dbReference>
<comment type="caution">
    <text evidence="2">The sequence shown here is derived from an EMBL/GenBank/DDBJ whole genome shotgun (WGS) entry which is preliminary data.</text>
</comment>
<sequence>MEDRIDIGYPFGRTIDRRIIKITSPFFIILLLFLLLFFGSIGGASAALDGNVIAPVSVNVCESTGYVIYINNTGTTPENDIFLNVTIPPGFKYDDGTTVITFPDCSSYQDPEIKGDGRYLEWNLTDIMTTGTGVVINEVLPNPVSGNDGSKERVELYNAGDTAVNVDGWYINDTAGNKRDIQSYIISGDVNMTPGSFLVISIRHLDDGGDEVILYDNLGDEIDRVVYPTSPVGKSWASMPDGSECWNWRDSTLGATNGDLPAGESIRVDFNLTAGCDAVSGGRIRSDVSYIGGSVPGSSKSILVKRGFLKLTKTPTVVEAGVGDVVDWAITLENTGLGPAFNVLMNDTLSSGLHLLSIDSPGGGMNWSYGSIAPGDAEVVNISVNVTGCSDLFNLINASWGCGASPCQETYAKASVKFLPRDPDLEYTVSPMVVPYCGSVTVYVNVTNEGEGGITELELQFDGISADYAVTNVTGATFYPVNETFFIGRVAAGEWRNFTFDFGMEYGACAATGASGNIIIYPGHYDDCGNPWSPPVSLKSYSMNVSTIPSVSVSKTANRSVMYLGDEVEFDLAVTYTAGFCEDNTTRTIVDRYPANFTLLDFAEGEDDSVNRTITWADQLLEDGVTWNKTIRLRADRDAAACDCGGLVANELTVSQGLDCCGCPLSGSDSAQVVLVCINETVLASSSKTADPVPQENCRNITYTNTYTFAADIGALNWTGMNFTELGGNGQVFPDGSTSGTATFTVNGCSTEEPITIGTPKNLGFLNGACGPLGGGTVLKVTYTLGQPQTWSGYDWSRLCIDGYGTECEGDGCLYEAAFVTVSRADYSIGISGVPTRLDTCEVIDVIISITKGSDDDDPKWIGHDMYVVYNDENYRYIGPATFSGITNYVSPTQSDPVASFEPTRVGDDLIWYLGANISRGGTITFPVEKRCPDDGQMTARLNYTDNCGELLERSASATPSLILSGNIIIQKNPEVIFALDKNASWKIYVTNTGAGTAYNVTVNDTLDSDLSYVGSRIDGSADPANTTVVDANHVIWSLGDMPPKKQRVIELDAVLVGCENLNNRVQAVWGCGDEECQTPVIDFSVVELVDGELIIARHDADPIDDCGANSTFVIEVRNGAGPTLYNITVKETLPQGLEYVSGSAQVTGANPTSTSLSGRYLEWRFDQPEGWQAGKRVTITFNATVTSDPCEFDGGEAVARVNYTVPCGDYGREIDNFLTLGKTDRHVSITKIPEEMRAEPWTIVEWTIRIQSNGADPATNVTLFDILPANTDYVSATPVPNSTAPLRWDFGTLDVGEERTVILRANITSCVDETENNATVTWGCCPDDMGSESGFAVLRTQPVIDLSKEHDYIDTCGGNFTITINNSGSSAYTSEVRDVLPVGFVYKTGSAVIRSDNATHDASITNYEPVDYSGVNGTVIWKEANFDRIYPDETITITFEVESCVDCCNVSTAPNENLVYFNYTNRCADPFSKSFTDPVTPKLAVLKIEKTPFNQTIGGSAQWTIKVTNSGDGVAYNVTVIDVLGDGFVGVAEGDGNKTNDDPIAGYTTIRWTNLTIPVGGTWERQLTAAGISSGSLVNNAYVFGTCENGCIYSQDQDVAYTARINITKDPDSVETIGGFSNFTIRVEYWGDGEYYNNTRIVDTLPAGLKYDSHDCILDTNNEGCGDFDVTGNVLTWDLGNFTGSRIIEINLSTIVENVIENQDGKVLVNRVKSLHEDVNGTVFEDGDEAKVTVVEPDLSIYKDSDPESPVKVGDEILYTLKVNHTGSSSSTAYDLVIDDVVPPGLTFVDGSASNAGTYYDTNRTIIWTFNNLSYPGSDLVLTYNVTVDEGVIAGTDLINKANVTWTSTPGPNPDERFGNFTQLDDYNDTVDWTLTVDISTGIIKLPDIARNQTIGETIDYTIEVDLPKANVTDLWVNDTLPRGLRYETGSLVVENSTGSDIKPLLITETVSTPNDGTQVVFISWWFGEFDNSNDQDIVIKFNATIANVINNQDGDVLVNSAHLNWTDRNGQVQTDTNFSGPVYLEEPDLSIYKDSDPESPVKVGDEILYTLKVNHTGSSSSTAYDLVID</sequence>
<proteinExistence type="predicted"/>
<dbReference type="InterPro" id="IPR001322">
    <property type="entry name" value="Lamin_tail_dom"/>
</dbReference>
<dbReference type="InterPro" id="IPR001434">
    <property type="entry name" value="OmcB-like_DUF11"/>
</dbReference>
<dbReference type="InterPro" id="IPR051172">
    <property type="entry name" value="Chlamydia_OmcB"/>
</dbReference>
<feature type="non-terminal residue" evidence="2">
    <location>
        <position position="2071"/>
    </location>
</feature>
<name>A0ABT5X4D4_9EURY</name>
<dbReference type="Gene3D" id="2.60.40.1260">
    <property type="entry name" value="Lamin Tail domain"/>
    <property type="match status" value="1"/>
</dbReference>